<dbReference type="Pfam" id="PF02602">
    <property type="entry name" value="HEM4"/>
    <property type="match status" value="1"/>
</dbReference>
<accession>A0A0M7B6I4</accession>
<dbReference type="Gene3D" id="3.40.50.10090">
    <property type="match status" value="2"/>
</dbReference>
<dbReference type="EMBL" id="CYPR01000003">
    <property type="protein sequence ID" value="CUH09357.1"/>
    <property type="molecule type" value="Genomic_DNA"/>
</dbReference>
<dbReference type="STRING" id="313367.JSE7799_00095"/>
<dbReference type="CDD" id="cd06578">
    <property type="entry name" value="HemD"/>
    <property type="match status" value="1"/>
</dbReference>
<dbReference type="Proteomes" id="UP000049455">
    <property type="component" value="Unassembled WGS sequence"/>
</dbReference>
<evidence type="ECO:0000313" key="2">
    <source>
        <dbReference type="EMBL" id="CUH09357.1"/>
    </source>
</evidence>
<dbReference type="AlphaFoldDB" id="A0A0M7B6I4"/>
<sequence length="242" mass="24755">MHPVPPVPPVLLTRPAADSKRLAEMLRGEGVEAIVAPLLRIVPQGPLPEIPGGVLLTSGNGVDSYVFLGGAGGRPAWVVGPRTARRAAAAGFDLCGVAPDAAALAEIVPQDAPPLVHLRGAVQRGDLAARLRVRGLFVAEAVIYRQEPVPLAEAARAALSAGPVVAPLYSPRTARLLGDALSPREAGNLRAICLSAAVADALRDSAGIAPVVTAGAPDGGAMLRAIRAHLKKREVESPGNTL</sequence>
<dbReference type="GO" id="GO:0004852">
    <property type="term" value="F:uroporphyrinogen-III synthase activity"/>
    <property type="evidence" value="ECO:0007669"/>
    <property type="project" value="InterPro"/>
</dbReference>
<evidence type="ECO:0000259" key="1">
    <source>
        <dbReference type="Pfam" id="PF02602"/>
    </source>
</evidence>
<dbReference type="InterPro" id="IPR003754">
    <property type="entry name" value="4pyrrol_synth_uPrphyn_synth"/>
</dbReference>
<protein>
    <submittedName>
        <fullName evidence="2">Uroporphyrinogen-III synthase</fullName>
    </submittedName>
</protein>
<organism evidence="2 3">
    <name type="scientific">Jannaschia seosinensis</name>
    <dbReference type="NCBI Taxonomy" id="313367"/>
    <lineage>
        <taxon>Bacteria</taxon>
        <taxon>Pseudomonadati</taxon>
        <taxon>Pseudomonadota</taxon>
        <taxon>Alphaproteobacteria</taxon>
        <taxon>Rhodobacterales</taxon>
        <taxon>Roseobacteraceae</taxon>
        <taxon>Jannaschia</taxon>
    </lineage>
</organism>
<keyword evidence="3" id="KW-1185">Reference proteome</keyword>
<evidence type="ECO:0000313" key="3">
    <source>
        <dbReference type="Proteomes" id="UP000049455"/>
    </source>
</evidence>
<name>A0A0M7B6I4_9RHOB</name>
<gene>
    <name evidence="2" type="ORF">JSE7799_00095</name>
</gene>
<dbReference type="SUPFAM" id="SSF69618">
    <property type="entry name" value="HemD-like"/>
    <property type="match status" value="1"/>
</dbReference>
<feature type="domain" description="Tetrapyrrole biosynthesis uroporphyrinogen III synthase" evidence="1">
    <location>
        <begin position="21"/>
        <end position="223"/>
    </location>
</feature>
<dbReference type="OrthoDB" id="7204250at2"/>
<dbReference type="RefSeq" id="WP_055661850.1">
    <property type="nucleotide sequence ID" value="NZ_CYPR01000003.1"/>
</dbReference>
<dbReference type="InterPro" id="IPR036108">
    <property type="entry name" value="4pyrrol_syn_uPrphyn_synt_sf"/>
</dbReference>
<proteinExistence type="predicted"/>
<dbReference type="GO" id="GO:0033014">
    <property type="term" value="P:tetrapyrrole biosynthetic process"/>
    <property type="evidence" value="ECO:0007669"/>
    <property type="project" value="InterPro"/>
</dbReference>
<reference evidence="2 3" key="1">
    <citation type="submission" date="2015-09" db="EMBL/GenBank/DDBJ databases">
        <authorList>
            <person name="Jackson K.R."/>
            <person name="Lunt B.L."/>
            <person name="Fisher J.N.B."/>
            <person name="Gardner A.V."/>
            <person name="Bailey M.E."/>
            <person name="Deus L.M."/>
            <person name="Earl A.S."/>
            <person name="Gibby P.D."/>
            <person name="Hartmann K.A."/>
            <person name="Liu J.E."/>
            <person name="Manci A.M."/>
            <person name="Nielsen D.A."/>
            <person name="Solomon M.B."/>
            <person name="Breakwell D.P."/>
            <person name="Burnett S.H."/>
            <person name="Grose J.H."/>
        </authorList>
    </citation>
    <scope>NUCLEOTIDE SEQUENCE [LARGE SCALE GENOMIC DNA]</scope>
    <source>
        <strain evidence="2 3">CECT 7799</strain>
    </source>
</reference>